<evidence type="ECO:0000256" key="1">
    <source>
        <dbReference type="ARBA" id="ARBA00004651"/>
    </source>
</evidence>
<feature type="transmembrane region" description="Helical" evidence="7">
    <location>
        <begin position="48"/>
        <end position="68"/>
    </location>
</feature>
<keyword evidence="5 7" id="KW-1133">Transmembrane helix</keyword>
<sequence length="392" mass="41062">MPQSSSEAAPTVIRWRSLVAAIAAVTAVGMAMGLGLPLLSVILEKRGISSSMIGFNSAMAGIASMMAAPLTTRLAHRFGAAPTMVGAIIIAALSALGFYYAPHFWMWFPLRFTFHGAISTLFILSEFWINAAAPPHRRGLVLGCYATVMSLGFAAGPLIFSATGSAGLLPFAIGATIILAAAIPVIIARNDGPSIDTAPDLHFFRYIFAVPSATAAVFIFGAVEAGGLSLFPIFATRSAFSEQHAALLLTLMGVGNLIFQIPIGMITDHLKDRRQMLLALAIIGFVGALSLPLIVHSFMLTAIVLLFFGGSIAGLYTVGLSHMGTRFSGANLAAANAAFIFCYAIGTVIGPQAIGSAMDVAGKDGFAGAIAIFFGLYLLLAVVRLVFRRRQS</sequence>
<evidence type="ECO:0000256" key="3">
    <source>
        <dbReference type="ARBA" id="ARBA00022475"/>
    </source>
</evidence>
<protein>
    <submittedName>
        <fullName evidence="9">MFS transporter</fullName>
    </submittedName>
</protein>
<keyword evidence="3" id="KW-1003">Cell membrane</keyword>
<dbReference type="CDD" id="cd17477">
    <property type="entry name" value="MFS_YcaD_like"/>
    <property type="match status" value="1"/>
</dbReference>
<evidence type="ECO:0000256" key="2">
    <source>
        <dbReference type="ARBA" id="ARBA00022448"/>
    </source>
</evidence>
<evidence type="ECO:0000256" key="4">
    <source>
        <dbReference type="ARBA" id="ARBA00022692"/>
    </source>
</evidence>
<dbReference type="GO" id="GO:0022857">
    <property type="term" value="F:transmembrane transporter activity"/>
    <property type="evidence" value="ECO:0007669"/>
    <property type="project" value="InterPro"/>
</dbReference>
<feature type="transmembrane region" description="Helical" evidence="7">
    <location>
        <begin position="366"/>
        <end position="387"/>
    </location>
</feature>
<keyword evidence="10" id="KW-1185">Reference proteome</keyword>
<gene>
    <name evidence="9" type="ORF">FJU08_18505</name>
</gene>
<keyword evidence="6 7" id="KW-0472">Membrane</keyword>
<dbReference type="OrthoDB" id="9797524at2"/>
<evidence type="ECO:0000259" key="8">
    <source>
        <dbReference type="PROSITE" id="PS50850"/>
    </source>
</evidence>
<evidence type="ECO:0000256" key="6">
    <source>
        <dbReference type="ARBA" id="ARBA00023136"/>
    </source>
</evidence>
<dbReference type="Pfam" id="PF07690">
    <property type="entry name" value="MFS_1"/>
    <property type="match status" value="1"/>
</dbReference>
<proteinExistence type="predicted"/>
<evidence type="ECO:0000313" key="10">
    <source>
        <dbReference type="Proteomes" id="UP000318801"/>
    </source>
</evidence>
<evidence type="ECO:0000256" key="5">
    <source>
        <dbReference type="ARBA" id="ARBA00022989"/>
    </source>
</evidence>
<feature type="transmembrane region" description="Helical" evidence="7">
    <location>
        <begin position="277"/>
        <end position="295"/>
    </location>
</feature>
<dbReference type="RefSeq" id="WP_141150532.1">
    <property type="nucleotide sequence ID" value="NZ_VHLG01000014.1"/>
</dbReference>
<dbReference type="SUPFAM" id="SSF103473">
    <property type="entry name" value="MFS general substrate transporter"/>
    <property type="match status" value="1"/>
</dbReference>
<dbReference type="AlphaFoldDB" id="A0A506U502"/>
<feature type="transmembrane region" description="Helical" evidence="7">
    <location>
        <begin position="18"/>
        <end position="42"/>
    </location>
</feature>
<reference evidence="9 10" key="1">
    <citation type="submission" date="2019-06" db="EMBL/GenBank/DDBJ databases">
        <authorList>
            <person name="Li M."/>
        </authorList>
    </citation>
    <scope>NUCLEOTIDE SEQUENCE [LARGE SCALE GENOMIC DNA]</scope>
    <source>
        <strain evidence="9 10">BGMRC2036</strain>
    </source>
</reference>
<name>A0A506U502_9HYPH</name>
<evidence type="ECO:0000313" key="9">
    <source>
        <dbReference type="EMBL" id="TPW28035.1"/>
    </source>
</evidence>
<dbReference type="Gene3D" id="1.20.1250.20">
    <property type="entry name" value="MFS general substrate transporter like domains"/>
    <property type="match status" value="2"/>
</dbReference>
<feature type="transmembrane region" description="Helical" evidence="7">
    <location>
        <begin position="140"/>
        <end position="160"/>
    </location>
</feature>
<dbReference type="InterPro" id="IPR036259">
    <property type="entry name" value="MFS_trans_sf"/>
</dbReference>
<feature type="transmembrane region" description="Helical" evidence="7">
    <location>
        <begin position="246"/>
        <end position="265"/>
    </location>
</feature>
<feature type="transmembrane region" description="Helical" evidence="7">
    <location>
        <begin position="332"/>
        <end position="354"/>
    </location>
</feature>
<dbReference type="Proteomes" id="UP000318801">
    <property type="component" value="Unassembled WGS sequence"/>
</dbReference>
<accession>A0A506U502</accession>
<feature type="transmembrane region" description="Helical" evidence="7">
    <location>
        <begin position="208"/>
        <end position="234"/>
    </location>
</feature>
<feature type="domain" description="Major facilitator superfamily (MFS) profile" evidence="8">
    <location>
        <begin position="17"/>
        <end position="392"/>
    </location>
</feature>
<dbReference type="PROSITE" id="PS50850">
    <property type="entry name" value="MFS"/>
    <property type="match status" value="1"/>
</dbReference>
<evidence type="ECO:0000256" key="7">
    <source>
        <dbReference type="SAM" id="Phobius"/>
    </source>
</evidence>
<dbReference type="InterPro" id="IPR047200">
    <property type="entry name" value="MFS_YcaD-like"/>
</dbReference>
<comment type="subcellular location">
    <subcellularLocation>
        <location evidence="1">Cell membrane</location>
        <topology evidence="1">Multi-pass membrane protein</topology>
    </subcellularLocation>
</comment>
<feature type="transmembrane region" description="Helical" evidence="7">
    <location>
        <begin position="112"/>
        <end position="133"/>
    </location>
</feature>
<dbReference type="EMBL" id="VHLG01000014">
    <property type="protein sequence ID" value="TPW28035.1"/>
    <property type="molecule type" value="Genomic_DNA"/>
</dbReference>
<feature type="transmembrane region" description="Helical" evidence="7">
    <location>
        <begin position="80"/>
        <end position="100"/>
    </location>
</feature>
<organism evidence="9 10">
    <name type="scientific">Martelella alba</name>
    <dbReference type="NCBI Taxonomy" id="2590451"/>
    <lineage>
        <taxon>Bacteria</taxon>
        <taxon>Pseudomonadati</taxon>
        <taxon>Pseudomonadota</taxon>
        <taxon>Alphaproteobacteria</taxon>
        <taxon>Hyphomicrobiales</taxon>
        <taxon>Aurantimonadaceae</taxon>
        <taxon>Martelella</taxon>
    </lineage>
</organism>
<dbReference type="InterPro" id="IPR020846">
    <property type="entry name" value="MFS_dom"/>
</dbReference>
<dbReference type="GO" id="GO:0005886">
    <property type="term" value="C:plasma membrane"/>
    <property type="evidence" value="ECO:0007669"/>
    <property type="project" value="UniProtKB-SubCell"/>
</dbReference>
<feature type="transmembrane region" description="Helical" evidence="7">
    <location>
        <begin position="301"/>
        <end position="320"/>
    </location>
</feature>
<dbReference type="InterPro" id="IPR011701">
    <property type="entry name" value="MFS"/>
</dbReference>
<dbReference type="PANTHER" id="PTHR23521">
    <property type="entry name" value="TRANSPORTER MFS SUPERFAMILY"/>
    <property type="match status" value="1"/>
</dbReference>
<keyword evidence="4 7" id="KW-0812">Transmembrane</keyword>
<comment type="caution">
    <text evidence="9">The sequence shown here is derived from an EMBL/GenBank/DDBJ whole genome shotgun (WGS) entry which is preliminary data.</text>
</comment>
<dbReference type="PANTHER" id="PTHR23521:SF2">
    <property type="entry name" value="TRANSPORTER MFS SUPERFAMILY"/>
    <property type="match status" value="1"/>
</dbReference>
<keyword evidence="2" id="KW-0813">Transport</keyword>
<feature type="transmembrane region" description="Helical" evidence="7">
    <location>
        <begin position="166"/>
        <end position="187"/>
    </location>
</feature>